<name>A0ACC2DUK4_DIPCM</name>
<evidence type="ECO:0000313" key="2">
    <source>
        <dbReference type="Proteomes" id="UP001162992"/>
    </source>
</evidence>
<sequence length="572" mass="63671">MMDQLQTATVFWVVFMLSCGMIFNQNAVTAHKVRHYDFKIEYANVSRICHSKALVSVNGEFPGPTVYAEEGDRVIVKVTNHVQANVTIHWHGIRQLLTGWSDGPAYITQCPIQTGQSFTYDFRVVSHRGTLFWHAHISWLRATLYGAIIIHPRRGLPLPFPKPDGEFPVLLGEWWNGDVEQIEMDALRTGGIPIISNAFTINGQPGPFYNCSTADVYKLKFKAGKTYILRMVNAALNQDLFFGIANHSLTIVEVDGEYTKPLTVPTLVLSPGQTADVLVTATQDHGRYFMAAKPYVSAPVPFVPIPTTAIIEYETSTEAELSQPPVFPALPANNDTVYGENFFQSIRSLNSKQYPVHVPQTIDRDLLFTVSFNLKACPPGQLCSGPGNVTKFASSMNNISFIFPSISILQAYFFNINGVFSRDFPDMPPHPFNYTGPMINPQPEVGTKVNVIPFGSNVQLVLQDTSILNLDSHPIHLHGYSFFVVGQGVGNFNPSTDPANFNLIDPPFRNTVAFPRAGWVAIRWTADNPGVWFMHCHLETHTSWGMEMAFLVTNGKGKKQTLPHPPKDLPKC</sequence>
<proteinExistence type="predicted"/>
<organism evidence="1 2">
    <name type="scientific">Diphasiastrum complanatum</name>
    <name type="common">Issler's clubmoss</name>
    <name type="synonym">Lycopodium complanatum</name>
    <dbReference type="NCBI Taxonomy" id="34168"/>
    <lineage>
        <taxon>Eukaryota</taxon>
        <taxon>Viridiplantae</taxon>
        <taxon>Streptophyta</taxon>
        <taxon>Embryophyta</taxon>
        <taxon>Tracheophyta</taxon>
        <taxon>Lycopodiopsida</taxon>
        <taxon>Lycopodiales</taxon>
        <taxon>Lycopodiaceae</taxon>
        <taxon>Lycopodioideae</taxon>
        <taxon>Diphasiastrum</taxon>
    </lineage>
</organism>
<keyword evidence="2" id="KW-1185">Reference proteome</keyword>
<dbReference type="EMBL" id="CM055095">
    <property type="protein sequence ID" value="KAJ7557936.1"/>
    <property type="molecule type" value="Genomic_DNA"/>
</dbReference>
<evidence type="ECO:0000313" key="1">
    <source>
        <dbReference type="EMBL" id="KAJ7557936.1"/>
    </source>
</evidence>
<accession>A0ACC2DUK4</accession>
<protein>
    <submittedName>
        <fullName evidence="1">Uncharacterized protein</fullName>
    </submittedName>
</protein>
<comment type="caution">
    <text evidence="1">The sequence shown here is derived from an EMBL/GenBank/DDBJ whole genome shotgun (WGS) entry which is preliminary data.</text>
</comment>
<reference evidence="2" key="1">
    <citation type="journal article" date="2024" name="Proc. Natl. Acad. Sci. U.S.A.">
        <title>Extraordinary preservation of gene collinearity over three hundred million years revealed in homosporous lycophytes.</title>
        <authorList>
            <person name="Li C."/>
            <person name="Wickell D."/>
            <person name="Kuo L.Y."/>
            <person name="Chen X."/>
            <person name="Nie B."/>
            <person name="Liao X."/>
            <person name="Peng D."/>
            <person name="Ji J."/>
            <person name="Jenkins J."/>
            <person name="Williams M."/>
            <person name="Shu S."/>
            <person name="Plott C."/>
            <person name="Barry K."/>
            <person name="Rajasekar S."/>
            <person name="Grimwood J."/>
            <person name="Han X."/>
            <person name="Sun S."/>
            <person name="Hou Z."/>
            <person name="He W."/>
            <person name="Dai G."/>
            <person name="Sun C."/>
            <person name="Schmutz J."/>
            <person name="Leebens-Mack J.H."/>
            <person name="Li F.W."/>
            <person name="Wang L."/>
        </authorList>
    </citation>
    <scope>NUCLEOTIDE SEQUENCE [LARGE SCALE GENOMIC DNA]</scope>
    <source>
        <strain evidence="2">cv. PW_Plant_1</strain>
    </source>
</reference>
<dbReference type="Proteomes" id="UP001162992">
    <property type="component" value="Chromosome 4"/>
</dbReference>
<gene>
    <name evidence="1" type="ORF">O6H91_04G016600</name>
</gene>